<dbReference type="GO" id="GO:0098599">
    <property type="term" value="F:palmitoyl hydrolase activity"/>
    <property type="evidence" value="ECO:0007669"/>
    <property type="project" value="UniProtKB-ARBA"/>
</dbReference>
<evidence type="ECO:0000313" key="11">
    <source>
        <dbReference type="Ensembl" id="ENSSFAP00005013622.1"/>
    </source>
</evidence>
<keyword evidence="5" id="KW-0325">Glycoprotein</keyword>
<dbReference type="Ensembl" id="ENSSFAT00005014198.1">
    <property type="protein sequence ID" value="ENSSFAP00005013622.1"/>
    <property type="gene ID" value="ENSSFAG00005007409.1"/>
</dbReference>
<dbReference type="EC" id="3.1.2.2" evidence="7"/>
<evidence type="ECO:0000256" key="4">
    <source>
        <dbReference type="ARBA" id="ARBA00022801"/>
    </source>
</evidence>
<proteinExistence type="inferred from homology"/>
<comment type="function">
    <text evidence="9">Catalyzes the cleavage of thioester bonds from S-palmitoyl-CoA or S-palmitoyl-N-acetylcysteamine (unbranched structures) but does not have activity against palmitoylcysteine or palmitoylated proteins, branched structures or bulky head groups. Conversely, hydrolyzes both long and short chain fatty acyl-CoA substrate.</text>
</comment>
<dbReference type="PANTHER" id="PTHR11247">
    <property type="entry name" value="PALMITOYL-PROTEIN THIOESTERASE/DOLICHYLDIPHOSPHATASE 1"/>
    <property type="match status" value="1"/>
</dbReference>
<organism evidence="11 12">
    <name type="scientific">Salarias fasciatus</name>
    <name type="common">Jewelled blenny</name>
    <name type="synonym">Blennius fasciatus</name>
    <dbReference type="NCBI Taxonomy" id="181472"/>
    <lineage>
        <taxon>Eukaryota</taxon>
        <taxon>Metazoa</taxon>
        <taxon>Chordata</taxon>
        <taxon>Craniata</taxon>
        <taxon>Vertebrata</taxon>
        <taxon>Euteleostomi</taxon>
        <taxon>Actinopterygii</taxon>
        <taxon>Neopterygii</taxon>
        <taxon>Teleostei</taxon>
        <taxon>Neoteleostei</taxon>
        <taxon>Acanthomorphata</taxon>
        <taxon>Ovalentaria</taxon>
        <taxon>Blenniimorphae</taxon>
        <taxon>Blenniiformes</taxon>
        <taxon>Blennioidei</taxon>
        <taxon>Blenniidae</taxon>
        <taxon>Salariinae</taxon>
        <taxon>Salarias</taxon>
    </lineage>
</organism>
<dbReference type="Proteomes" id="UP000472267">
    <property type="component" value="Chromosome 11"/>
</dbReference>
<comment type="subcellular location">
    <subcellularLocation>
        <location evidence="1">Lysosome</location>
    </subcellularLocation>
</comment>
<evidence type="ECO:0000256" key="7">
    <source>
        <dbReference type="ARBA" id="ARBA00038848"/>
    </source>
</evidence>
<evidence type="ECO:0000256" key="9">
    <source>
        <dbReference type="ARBA" id="ARBA00093353"/>
    </source>
</evidence>
<name>A0A672G5U7_SALFA</name>
<accession>A0A672G5U7</accession>
<dbReference type="Gene3D" id="3.40.50.1820">
    <property type="entry name" value="alpha/beta hydrolase"/>
    <property type="match status" value="1"/>
</dbReference>
<evidence type="ECO:0000256" key="3">
    <source>
        <dbReference type="ARBA" id="ARBA00022729"/>
    </source>
</evidence>
<feature type="signal peptide" evidence="10">
    <location>
        <begin position="1"/>
        <end position="27"/>
    </location>
</feature>
<keyword evidence="12" id="KW-1185">Reference proteome</keyword>
<dbReference type="Pfam" id="PF02089">
    <property type="entry name" value="Palm_thioest"/>
    <property type="match status" value="1"/>
</dbReference>
<dbReference type="InParanoid" id="A0A672G5U7"/>
<evidence type="ECO:0000256" key="8">
    <source>
        <dbReference type="ARBA" id="ARBA00093223"/>
    </source>
</evidence>
<comment type="similarity">
    <text evidence="2">Belongs to the palmitoyl-protein thioesterase family.</text>
</comment>
<gene>
    <name evidence="11" type="primary">LOC115397366</name>
</gene>
<evidence type="ECO:0000256" key="5">
    <source>
        <dbReference type="ARBA" id="ARBA00023180"/>
    </source>
</evidence>
<dbReference type="InterPro" id="IPR029058">
    <property type="entry name" value="AB_hydrolase_fold"/>
</dbReference>
<dbReference type="SUPFAM" id="SSF53474">
    <property type="entry name" value="alpha/beta-Hydrolases"/>
    <property type="match status" value="1"/>
</dbReference>
<evidence type="ECO:0000313" key="12">
    <source>
        <dbReference type="Proteomes" id="UP000472267"/>
    </source>
</evidence>
<protein>
    <recommendedName>
        <fullName evidence="7">palmitoyl-CoA hydrolase</fullName>
        <ecNumber evidence="7">3.1.2.2</ecNumber>
    </recommendedName>
</protein>
<sequence length="295" mass="33639">MTKRRRGCWETWAELTLLLLLCAVVCSGGFKPVVIVHGLFDGPKQFQTLSEFIRKDHPGTDVTLLSAFDYLDSLQPLWKQVRTLAAVLQGALQRPGGVHLLCFSQGGLVCRALLSISPQHNVHSFISLSSPQAGQYGDTDYLKKFFPKYLKEALFHFCYTEAGQKVSICNYWNDPHQQSRFLQKNHFLPLINGGQLHNQSAAWRENFLRIRKLVLIGGPDDDVITPWQSSVFGFYDSREQVADMRDQEFYRTDAFGLRTLDARGDVSLCVHAGVKHVQWHSNYSVFHSCMKKWLT</sequence>
<keyword evidence="4" id="KW-0378">Hydrolase</keyword>
<dbReference type="GO" id="GO:0005764">
    <property type="term" value="C:lysosome"/>
    <property type="evidence" value="ECO:0007669"/>
    <property type="project" value="UniProtKB-SubCell"/>
</dbReference>
<comment type="catalytic activity">
    <reaction evidence="8">
        <text>S-hexadecanoyl-N-acetylcysteamine + H2O = N-acetylcysteamine + hexadecanoate + H(+)</text>
        <dbReference type="Rhea" id="RHEA:84099"/>
        <dbReference type="ChEBI" id="CHEBI:7896"/>
        <dbReference type="ChEBI" id="CHEBI:15377"/>
        <dbReference type="ChEBI" id="CHEBI:15378"/>
        <dbReference type="ChEBI" id="CHEBI:74410"/>
        <dbReference type="ChEBI" id="CHEBI:233601"/>
    </reaction>
</comment>
<feature type="chain" id="PRO_5025647313" description="palmitoyl-CoA hydrolase" evidence="10">
    <location>
        <begin position="28"/>
        <end position="295"/>
    </location>
</feature>
<evidence type="ECO:0000256" key="6">
    <source>
        <dbReference type="ARBA" id="ARBA00023228"/>
    </source>
</evidence>
<evidence type="ECO:0000256" key="2">
    <source>
        <dbReference type="ARBA" id="ARBA00010758"/>
    </source>
</evidence>
<dbReference type="PANTHER" id="PTHR11247:SF71">
    <property type="entry name" value="ZGC:66024"/>
    <property type="match status" value="1"/>
</dbReference>
<reference evidence="11" key="1">
    <citation type="submission" date="2019-06" db="EMBL/GenBank/DDBJ databases">
        <authorList>
            <consortium name="Wellcome Sanger Institute Data Sharing"/>
        </authorList>
    </citation>
    <scope>NUCLEOTIDE SEQUENCE [LARGE SCALE GENOMIC DNA]</scope>
</reference>
<keyword evidence="6" id="KW-0458">Lysosome</keyword>
<dbReference type="AlphaFoldDB" id="A0A672G5U7"/>
<reference evidence="11" key="2">
    <citation type="submission" date="2025-08" db="UniProtKB">
        <authorList>
            <consortium name="Ensembl"/>
        </authorList>
    </citation>
    <scope>IDENTIFICATION</scope>
</reference>
<dbReference type="FunFam" id="3.40.50.1820:FF:000037">
    <property type="entry name" value="Lysosomal thioesterase PPT2 homolog"/>
    <property type="match status" value="1"/>
</dbReference>
<evidence type="ECO:0000256" key="10">
    <source>
        <dbReference type="SAM" id="SignalP"/>
    </source>
</evidence>
<evidence type="ECO:0000256" key="1">
    <source>
        <dbReference type="ARBA" id="ARBA00004371"/>
    </source>
</evidence>
<dbReference type="OMA" id="SMKPLWI"/>
<reference evidence="11" key="3">
    <citation type="submission" date="2025-09" db="UniProtKB">
        <authorList>
            <consortium name="Ensembl"/>
        </authorList>
    </citation>
    <scope>IDENTIFICATION</scope>
</reference>
<keyword evidence="3 10" id="KW-0732">Signal</keyword>
<dbReference type="GO" id="GO:0016790">
    <property type="term" value="F:thiolester hydrolase activity"/>
    <property type="evidence" value="ECO:0007669"/>
    <property type="project" value="TreeGrafter"/>
</dbReference>